<feature type="transmembrane region" description="Helical" evidence="6">
    <location>
        <begin position="95"/>
        <end position="119"/>
    </location>
</feature>
<organism evidence="7">
    <name type="scientific">Pseudomonas saudimassiliensis</name>
    <dbReference type="NCBI Taxonomy" id="1461581"/>
    <lineage>
        <taxon>Bacteria</taxon>
        <taxon>Pseudomonadati</taxon>
        <taxon>Pseudomonadota</taxon>
        <taxon>Gammaproteobacteria</taxon>
        <taxon>Pseudomonadales</taxon>
        <taxon>Pseudomonadaceae</taxon>
        <taxon>Pseudomonas</taxon>
    </lineage>
</organism>
<protein>
    <submittedName>
        <fullName evidence="7">ABC transporter permease</fullName>
    </submittedName>
</protein>
<dbReference type="AlphaFoldDB" id="A0A078M4L3"/>
<name>A0A078M4L3_9PSED</name>
<dbReference type="PANTHER" id="PTHR30294:SF29">
    <property type="entry name" value="MULTIDRUG ABC TRANSPORTER PERMEASE YBHS-RELATED"/>
    <property type="match status" value="1"/>
</dbReference>
<keyword evidence="3 6" id="KW-0812">Transmembrane</keyword>
<dbReference type="RefSeq" id="WP_036990926.1">
    <property type="nucleotide sequence ID" value="NZ_LK391969.1"/>
</dbReference>
<accession>A0A078M4L3</accession>
<dbReference type="GO" id="GO:0140359">
    <property type="term" value="F:ABC-type transporter activity"/>
    <property type="evidence" value="ECO:0007669"/>
    <property type="project" value="InterPro"/>
</dbReference>
<dbReference type="PANTHER" id="PTHR30294">
    <property type="entry name" value="MEMBRANE COMPONENT OF ABC TRANSPORTER YHHJ-RELATED"/>
    <property type="match status" value="1"/>
</dbReference>
<dbReference type="EMBL" id="LK391969">
    <property type="protein sequence ID" value="CEF25407.1"/>
    <property type="molecule type" value="Genomic_DNA"/>
</dbReference>
<evidence type="ECO:0000256" key="1">
    <source>
        <dbReference type="ARBA" id="ARBA00004651"/>
    </source>
</evidence>
<evidence type="ECO:0000256" key="2">
    <source>
        <dbReference type="ARBA" id="ARBA00022475"/>
    </source>
</evidence>
<feature type="transmembrane region" description="Helical" evidence="6">
    <location>
        <begin position="189"/>
        <end position="207"/>
    </location>
</feature>
<feature type="transmembrane region" description="Helical" evidence="6">
    <location>
        <begin position="12"/>
        <end position="38"/>
    </location>
</feature>
<dbReference type="InterPro" id="IPR051449">
    <property type="entry name" value="ABC-2_transporter_component"/>
</dbReference>
<dbReference type="GO" id="GO:0005886">
    <property type="term" value="C:plasma membrane"/>
    <property type="evidence" value="ECO:0007669"/>
    <property type="project" value="UniProtKB-SubCell"/>
</dbReference>
<evidence type="ECO:0000256" key="6">
    <source>
        <dbReference type="SAM" id="Phobius"/>
    </source>
</evidence>
<feature type="transmembrane region" description="Helical" evidence="6">
    <location>
        <begin position="161"/>
        <end position="183"/>
    </location>
</feature>
<feature type="transmembrane region" description="Helical" evidence="6">
    <location>
        <begin position="58"/>
        <end position="74"/>
    </location>
</feature>
<feature type="transmembrane region" description="Helical" evidence="6">
    <location>
        <begin position="219"/>
        <end position="238"/>
    </location>
</feature>
<feature type="transmembrane region" description="Helical" evidence="6">
    <location>
        <begin position="131"/>
        <end position="149"/>
    </location>
</feature>
<reference evidence="7" key="1">
    <citation type="submission" date="2014-07" db="EMBL/GenBank/DDBJ databases">
        <authorList>
            <person name="Urmite Genomes Urmite Genomes"/>
        </authorList>
    </citation>
    <scope>NUCLEOTIDE SEQUENCE</scope>
    <source>
        <strain evidence="7">12M76_air</strain>
    </source>
</reference>
<gene>
    <name evidence="7" type="ORF">BN1049_00309</name>
</gene>
<keyword evidence="4 6" id="KW-1133">Transmembrane helix</keyword>
<dbReference type="OrthoDB" id="9794512at2"/>
<dbReference type="PATRIC" id="fig|1461581.3.peg.303"/>
<comment type="subcellular location">
    <subcellularLocation>
        <location evidence="1">Cell membrane</location>
        <topology evidence="1">Multi-pass membrane protein</topology>
    </subcellularLocation>
</comment>
<dbReference type="EMBL" id="LM997413">
    <property type="protein sequence ID" value="CEA01129.1"/>
    <property type="molecule type" value="Genomic_DNA"/>
</dbReference>
<evidence type="ECO:0000256" key="4">
    <source>
        <dbReference type="ARBA" id="ARBA00022989"/>
    </source>
</evidence>
<dbReference type="Pfam" id="PF12679">
    <property type="entry name" value="ABC2_membrane_2"/>
    <property type="match status" value="1"/>
</dbReference>
<keyword evidence="5 6" id="KW-0472">Membrane</keyword>
<sequence length="244" mass="26889">MSSLGVIFKRELGSYFATPLAYIFIVIFLVLSAVFTFYLGGFYEGGQADLIPFFNFHPWLYLFLVPAVAMRLWAEERKSGTIELLMTLPVSRTDMVLGKFLAAWVFVGIALVLTFPIIITVNYLGSPDNGAIFTGYLGSWLLAGGYLAIGSCMSALTKNQVIAFILSVVACFVFIVSGFPLVLDLFSGWAPQWLLDAIASLSFLIRFDAISKGVLDLRDLLYFISLMAAWLLATAIVIDLKKAD</sequence>
<evidence type="ECO:0000256" key="5">
    <source>
        <dbReference type="ARBA" id="ARBA00023136"/>
    </source>
</evidence>
<evidence type="ECO:0000313" key="7">
    <source>
        <dbReference type="EMBL" id="CEA01129.1"/>
    </source>
</evidence>
<proteinExistence type="predicted"/>
<evidence type="ECO:0000256" key="3">
    <source>
        <dbReference type="ARBA" id="ARBA00022692"/>
    </source>
</evidence>
<keyword evidence="2" id="KW-1003">Cell membrane</keyword>